<evidence type="ECO:0000313" key="3">
    <source>
        <dbReference type="Proteomes" id="UP000886520"/>
    </source>
</evidence>
<sequence length="389" mass="42906">MENVSDSPGLPTLCDSLSTCSCHGFLSLQSPSAFPSLSSDDSSQQIEALRLGFAEKRSSLFHCGCKLEASFEVKQDECLSQRSLSQTRVASHEDIRQHGSLFCDSLAASKQPHNSEIPPLPFGQLGLPASAGTSHSWLYCSSSDLSSMLLSGRSGGVTLEDSYGFPTQTSKDCNSVALETQVEINETSCFDTHEEHETPVRIDQTPHDNPHDEFGHERHVQIDQAPQVDRHDVFVRDVSSFVCKLFNQIVFNAVNTNRNDVEYADCVQAAHHHENRLQAAHTSHSFSSSSFGTVESESAKKTKQQPLQENNECGEVTVSVFKEAVTTPVSIASKALKENLAPESFKQELGKGGRLKADPAGWMCPRDAKKNFKLKPRQVVLDKWLVRQR</sequence>
<organism evidence="2 3">
    <name type="scientific">Adiantum capillus-veneris</name>
    <name type="common">Maidenhair fern</name>
    <dbReference type="NCBI Taxonomy" id="13818"/>
    <lineage>
        <taxon>Eukaryota</taxon>
        <taxon>Viridiplantae</taxon>
        <taxon>Streptophyta</taxon>
        <taxon>Embryophyta</taxon>
        <taxon>Tracheophyta</taxon>
        <taxon>Polypodiopsida</taxon>
        <taxon>Polypodiidae</taxon>
        <taxon>Polypodiales</taxon>
        <taxon>Pteridineae</taxon>
        <taxon>Pteridaceae</taxon>
        <taxon>Vittarioideae</taxon>
        <taxon>Adiantum</taxon>
    </lineage>
</organism>
<dbReference type="Proteomes" id="UP000886520">
    <property type="component" value="Chromosome 16"/>
</dbReference>
<proteinExistence type="predicted"/>
<protein>
    <submittedName>
        <fullName evidence="2">Uncharacterized protein</fullName>
    </submittedName>
</protein>
<name>A0A9D4ZB26_ADICA</name>
<reference evidence="2" key="1">
    <citation type="submission" date="2021-01" db="EMBL/GenBank/DDBJ databases">
        <title>Adiantum capillus-veneris genome.</title>
        <authorList>
            <person name="Fang Y."/>
            <person name="Liao Q."/>
        </authorList>
    </citation>
    <scope>NUCLEOTIDE SEQUENCE</scope>
    <source>
        <strain evidence="2">H3</strain>
        <tissue evidence="2">Leaf</tissue>
    </source>
</reference>
<evidence type="ECO:0000256" key="1">
    <source>
        <dbReference type="SAM" id="MobiDB-lite"/>
    </source>
</evidence>
<comment type="caution">
    <text evidence="2">The sequence shown here is derived from an EMBL/GenBank/DDBJ whole genome shotgun (WGS) entry which is preliminary data.</text>
</comment>
<feature type="compositionally biased region" description="Low complexity" evidence="1">
    <location>
        <begin position="281"/>
        <end position="296"/>
    </location>
</feature>
<keyword evidence="3" id="KW-1185">Reference proteome</keyword>
<gene>
    <name evidence="2" type="ORF">GOP47_0016814</name>
</gene>
<dbReference type="EMBL" id="JABFUD020000016">
    <property type="protein sequence ID" value="KAI5068469.1"/>
    <property type="molecule type" value="Genomic_DNA"/>
</dbReference>
<accession>A0A9D4ZB26</accession>
<evidence type="ECO:0000313" key="2">
    <source>
        <dbReference type="EMBL" id="KAI5068469.1"/>
    </source>
</evidence>
<dbReference type="OrthoDB" id="1982447at2759"/>
<dbReference type="AlphaFoldDB" id="A0A9D4ZB26"/>
<feature type="region of interest" description="Disordered" evidence="1">
    <location>
        <begin position="277"/>
        <end position="309"/>
    </location>
</feature>